<sequence>MASSFYIHFTLTLFLTLCVMQLVNGQSHKRCYSCRSRGKLGDCRDEFVLNETSILNTGVSLAPCPSGWCFKIIEGKKGGEDHDLATERSCMSGAPPDQRERCGEASIGAKKVFTCFCKGNLCNAAIGISSPNSLMLILSVILFTMAQL</sequence>
<evidence type="ECO:0008006" key="6">
    <source>
        <dbReference type="Google" id="ProtNLM"/>
    </source>
</evidence>
<comment type="caution">
    <text evidence="4">The sequence shown here is derived from an EMBL/GenBank/DDBJ whole genome shotgun (WGS) entry which is preliminary data.</text>
</comment>
<evidence type="ECO:0000256" key="2">
    <source>
        <dbReference type="ARBA" id="ARBA00023180"/>
    </source>
</evidence>
<feature type="chain" id="PRO_5043416210" description="Protein quiver" evidence="3">
    <location>
        <begin position="26"/>
        <end position="148"/>
    </location>
</feature>
<gene>
    <name evidence="4" type="ORF">MNOR_LOCUS35119</name>
</gene>
<evidence type="ECO:0000256" key="3">
    <source>
        <dbReference type="SAM" id="SignalP"/>
    </source>
</evidence>
<reference evidence="4 5" key="1">
    <citation type="submission" date="2024-05" db="EMBL/GenBank/DDBJ databases">
        <authorList>
            <person name="Wallberg A."/>
        </authorList>
    </citation>
    <scope>NUCLEOTIDE SEQUENCE [LARGE SCALE GENOMIC DNA]</scope>
</reference>
<dbReference type="InterPro" id="IPR031424">
    <property type="entry name" value="QVR-like"/>
</dbReference>
<proteinExistence type="predicted"/>
<dbReference type="Proteomes" id="UP001497623">
    <property type="component" value="Unassembled WGS sequence"/>
</dbReference>
<dbReference type="EMBL" id="CAXKWB010057102">
    <property type="protein sequence ID" value="CAL4179221.1"/>
    <property type="molecule type" value="Genomic_DNA"/>
</dbReference>
<organism evidence="4 5">
    <name type="scientific">Meganyctiphanes norvegica</name>
    <name type="common">Northern krill</name>
    <name type="synonym">Thysanopoda norvegica</name>
    <dbReference type="NCBI Taxonomy" id="48144"/>
    <lineage>
        <taxon>Eukaryota</taxon>
        <taxon>Metazoa</taxon>
        <taxon>Ecdysozoa</taxon>
        <taxon>Arthropoda</taxon>
        <taxon>Crustacea</taxon>
        <taxon>Multicrustacea</taxon>
        <taxon>Malacostraca</taxon>
        <taxon>Eumalacostraca</taxon>
        <taxon>Eucarida</taxon>
        <taxon>Euphausiacea</taxon>
        <taxon>Euphausiidae</taxon>
        <taxon>Meganyctiphanes</taxon>
    </lineage>
</organism>
<dbReference type="Pfam" id="PF17064">
    <property type="entry name" value="QVR"/>
    <property type="match status" value="1"/>
</dbReference>
<protein>
    <recommendedName>
        <fullName evidence="6">Protein quiver</fullName>
    </recommendedName>
</protein>
<evidence type="ECO:0000256" key="1">
    <source>
        <dbReference type="ARBA" id="ARBA00022729"/>
    </source>
</evidence>
<dbReference type="GO" id="GO:0032222">
    <property type="term" value="P:regulation of synaptic transmission, cholinergic"/>
    <property type="evidence" value="ECO:0007669"/>
    <property type="project" value="InterPro"/>
</dbReference>
<dbReference type="AlphaFoldDB" id="A0AAV2SF60"/>
<evidence type="ECO:0000313" key="5">
    <source>
        <dbReference type="Proteomes" id="UP001497623"/>
    </source>
</evidence>
<dbReference type="PANTHER" id="PTHR33562:SF22">
    <property type="entry name" value="PROTEIN QUIVER"/>
    <property type="match status" value="1"/>
</dbReference>
<evidence type="ECO:0000313" key="4">
    <source>
        <dbReference type="EMBL" id="CAL4179221.1"/>
    </source>
</evidence>
<keyword evidence="2" id="KW-0325">Glycoprotein</keyword>
<accession>A0AAV2SF60</accession>
<name>A0AAV2SF60_MEGNR</name>
<dbReference type="GO" id="GO:0030431">
    <property type="term" value="P:sleep"/>
    <property type="evidence" value="ECO:0007669"/>
    <property type="project" value="InterPro"/>
</dbReference>
<dbReference type="CDD" id="cd23589">
    <property type="entry name" value="TFP_LU_ECD_Rtv"/>
    <property type="match status" value="1"/>
</dbReference>
<feature type="signal peptide" evidence="3">
    <location>
        <begin position="1"/>
        <end position="25"/>
    </location>
</feature>
<dbReference type="PANTHER" id="PTHR33562">
    <property type="entry name" value="ATILLA, ISOFORM B-RELATED-RELATED"/>
    <property type="match status" value="1"/>
</dbReference>
<dbReference type="InterPro" id="IPR050975">
    <property type="entry name" value="Sleep_regulator"/>
</dbReference>
<keyword evidence="5" id="KW-1185">Reference proteome</keyword>
<keyword evidence="1 3" id="KW-0732">Signal</keyword>